<dbReference type="PANTHER" id="PTHR46523">
    <property type="entry name" value="DCTP PYROPHOSPHATASE 1"/>
    <property type="match status" value="1"/>
</dbReference>
<comment type="caution">
    <text evidence="1">The sequence shown here is derived from an EMBL/GenBank/DDBJ whole genome shotgun (WGS) entry which is preliminary data.</text>
</comment>
<dbReference type="PIRSF" id="PIRSF029826">
    <property type="entry name" value="UCP029826_pph"/>
    <property type="match status" value="1"/>
</dbReference>
<dbReference type="GO" id="GO:0042262">
    <property type="term" value="P:DNA protection"/>
    <property type="evidence" value="ECO:0007669"/>
    <property type="project" value="TreeGrafter"/>
</dbReference>
<dbReference type="Pfam" id="PF12643">
    <property type="entry name" value="MazG-like"/>
    <property type="match status" value="1"/>
</dbReference>
<dbReference type="CDD" id="cd11537">
    <property type="entry name" value="NTP-PPase_RS21-C6_like"/>
    <property type="match status" value="1"/>
</dbReference>
<dbReference type="Proteomes" id="UP001253463">
    <property type="component" value="Unassembled WGS sequence"/>
</dbReference>
<organism evidence="1 2">
    <name type="scientific">Vibrio navarrensis</name>
    <dbReference type="NCBI Taxonomy" id="29495"/>
    <lineage>
        <taxon>Bacteria</taxon>
        <taxon>Pseudomonadati</taxon>
        <taxon>Pseudomonadota</taxon>
        <taxon>Gammaproteobacteria</taxon>
        <taxon>Vibrionales</taxon>
        <taxon>Vibrionaceae</taxon>
        <taxon>Vibrio</taxon>
    </lineage>
</organism>
<dbReference type="InterPro" id="IPR025984">
    <property type="entry name" value="DCTPP"/>
</dbReference>
<accession>A0AAI9CXT4</accession>
<dbReference type="SUPFAM" id="SSF101386">
    <property type="entry name" value="all-alpha NTP pyrophosphatases"/>
    <property type="match status" value="1"/>
</dbReference>
<dbReference type="PANTHER" id="PTHR46523:SF1">
    <property type="entry name" value="DCTP PYROPHOSPHATASE 1"/>
    <property type="match status" value="1"/>
</dbReference>
<sequence>MKSKELDTLVSKLEQFAQNRDWDKFHSPKNLSMALAGEVGELLEVFQWLTEPESQNLTSEQKRRAEEEIADVFLYLLRLSDKLDIDLIEAANKKLDLNETKYPAERCYGTARKYTEL</sequence>
<dbReference type="AlphaFoldDB" id="A0AAI9CXT4"/>
<gene>
    <name evidence="1" type="ORF">RZY48_003816</name>
</gene>
<dbReference type="GO" id="GO:0047840">
    <property type="term" value="F:dCTP diphosphatase activity"/>
    <property type="evidence" value="ECO:0007669"/>
    <property type="project" value="TreeGrafter"/>
</dbReference>
<evidence type="ECO:0000313" key="2">
    <source>
        <dbReference type="Proteomes" id="UP001253463"/>
    </source>
</evidence>
<dbReference type="Gene3D" id="1.10.287.1080">
    <property type="entry name" value="MazG-like"/>
    <property type="match status" value="1"/>
</dbReference>
<dbReference type="EMBL" id="ABNSCA010000017">
    <property type="protein sequence ID" value="ELN6934335.1"/>
    <property type="molecule type" value="Genomic_DNA"/>
</dbReference>
<protein>
    <submittedName>
        <fullName evidence="1">Nucleotide pyrophosphohydrolase</fullName>
    </submittedName>
</protein>
<dbReference type="GO" id="GO:0005829">
    <property type="term" value="C:cytosol"/>
    <property type="evidence" value="ECO:0007669"/>
    <property type="project" value="TreeGrafter"/>
</dbReference>
<reference evidence="1" key="1">
    <citation type="submission" date="2023-10" db="EMBL/GenBank/DDBJ databases">
        <authorList>
            <consortium name="PulseNet: The National Subtyping Network for Foodborne Disease Surveillance"/>
        </authorList>
    </citation>
    <scope>NUCLEOTIDE SEQUENCE</scope>
    <source>
        <strain evidence="1">PNUSAV004886</strain>
    </source>
</reference>
<name>A0AAI9CXT4_9VIBR</name>
<evidence type="ECO:0000313" key="1">
    <source>
        <dbReference type="EMBL" id="ELN6934335.1"/>
    </source>
</evidence>
<dbReference type="InterPro" id="IPR052555">
    <property type="entry name" value="dCTP_Pyrophosphatase"/>
</dbReference>
<proteinExistence type="predicted"/>
<dbReference type="GO" id="GO:0006253">
    <property type="term" value="P:dCTP catabolic process"/>
    <property type="evidence" value="ECO:0007669"/>
    <property type="project" value="TreeGrafter"/>
</dbReference>